<dbReference type="Gene3D" id="1.20.1740.10">
    <property type="entry name" value="Amino acid/polyamine transporter I"/>
    <property type="match status" value="1"/>
</dbReference>
<comment type="subcellular location">
    <subcellularLocation>
        <location evidence="1">Membrane</location>
        <topology evidence="1">Multi-pass membrane protein</topology>
    </subcellularLocation>
</comment>
<feature type="transmembrane region" description="Helical" evidence="8">
    <location>
        <begin position="89"/>
        <end position="109"/>
    </location>
</feature>
<evidence type="ECO:0000313" key="10">
    <source>
        <dbReference type="EMBL" id="PMD52215.1"/>
    </source>
</evidence>
<dbReference type="OrthoDB" id="3900342at2759"/>
<evidence type="ECO:0000256" key="6">
    <source>
        <dbReference type="ARBA" id="ARBA00023136"/>
    </source>
</evidence>
<dbReference type="AlphaFoldDB" id="A0A2J6SN72"/>
<dbReference type="PROSITE" id="PS00218">
    <property type="entry name" value="AMINO_ACID_PERMEASE_1"/>
    <property type="match status" value="1"/>
</dbReference>
<reference evidence="10 11" key="1">
    <citation type="submission" date="2016-04" db="EMBL/GenBank/DDBJ databases">
        <title>A degradative enzymes factory behind the ericoid mycorrhizal symbiosis.</title>
        <authorList>
            <consortium name="DOE Joint Genome Institute"/>
            <person name="Martino E."/>
            <person name="Morin E."/>
            <person name="Grelet G."/>
            <person name="Kuo A."/>
            <person name="Kohler A."/>
            <person name="Daghino S."/>
            <person name="Barry K."/>
            <person name="Choi C."/>
            <person name="Cichocki N."/>
            <person name="Clum A."/>
            <person name="Copeland A."/>
            <person name="Hainaut M."/>
            <person name="Haridas S."/>
            <person name="Labutti K."/>
            <person name="Lindquist E."/>
            <person name="Lipzen A."/>
            <person name="Khouja H.-R."/>
            <person name="Murat C."/>
            <person name="Ohm R."/>
            <person name="Olson A."/>
            <person name="Spatafora J."/>
            <person name="Veneault-Fourrey C."/>
            <person name="Henrissat B."/>
            <person name="Grigoriev I."/>
            <person name="Martin F."/>
            <person name="Perotto S."/>
        </authorList>
    </citation>
    <scope>NUCLEOTIDE SEQUENCE [LARGE SCALE GENOMIC DNA]</scope>
    <source>
        <strain evidence="10 11">E</strain>
    </source>
</reference>
<dbReference type="STRING" id="1095630.A0A2J6SN72"/>
<feature type="transmembrane region" description="Helical" evidence="8">
    <location>
        <begin position="225"/>
        <end position="244"/>
    </location>
</feature>
<keyword evidence="5 8" id="KW-1133">Transmembrane helix</keyword>
<dbReference type="GeneID" id="36594209"/>
<keyword evidence="3 8" id="KW-0812">Transmembrane</keyword>
<evidence type="ECO:0000256" key="8">
    <source>
        <dbReference type="SAM" id="Phobius"/>
    </source>
</evidence>
<dbReference type="InterPro" id="IPR050524">
    <property type="entry name" value="APC_YAT"/>
</dbReference>
<dbReference type="RefSeq" id="XP_024729119.1">
    <property type="nucleotide sequence ID" value="XM_024886132.1"/>
</dbReference>
<dbReference type="Pfam" id="PF00324">
    <property type="entry name" value="AA_permease"/>
    <property type="match status" value="1"/>
</dbReference>
<organism evidence="10 11">
    <name type="scientific">Hyaloscypha bicolor E</name>
    <dbReference type="NCBI Taxonomy" id="1095630"/>
    <lineage>
        <taxon>Eukaryota</taxon>
        <taxon>Fungi</taxon>
        <taxon>Dikarya</taxon>
        <taxon>Ascomycota</taxon>
        <taxon>Pezizomycotina</taxon>
        <taxon>Leotiomycetes</taxon>
        <taxon>Helotiales</taxon>
        <taxon>Hyaloscyphaceae</taxon>
        <taxon>Hyaloscypha</taxon>
        <taxon>Hyaloscypha bicolor</taxon>
    </lineage>
</organism>
<feature type="transmembrane region" description="Helical" evidence="8">
    <location>
        <begin position="168"/>
        <end position="186"/>
    </location>
</feature>
<dbReference type="PANTHER" id="PTHR43341">
    <property type="entry name" value="AMINO ACID PERMEASE"/>
    <property type="match status" value="1"/>
</dbReference>
<sequence length="586" mass="64368">MSSTSSSDVESGETLTDTEREAGAAVPSIDGVDESANIPRRKLRQRLHDWVDETIDGFKEHDRSRQEAAYGATGEPPLRKNLKTIQMQFIAFGGAIGTGLFVGCGQALAAGGPGSLLLGFLIIGLDLLCTIYSLAEMTLVLPISGAFVVHATRFINKPWGFAMGWNYAMQWLIILPLELVALTIVFKYWHAVDKVPSAGLALIFWLVIIIINLFGVRGYGEAEMLFAILKIIAVVGFFVLGVAIDLGAGKRGTYIGGMYWHDPGAFTGGWCGFFTVLVIAAFTFSGTEMLCLAAGEHPEPIEVLPKAVKQVFWRIFLFYALSIITVCLVVPCKDPRLIEHSGDANAGASPFVIAIKNSGVPVLDSILNTVILITALSVGNTSVYASTRVLVALSVQHQAPKVLSYIDRKGRPQFALLVAFIFGLLSILSQLRDNNALFTRLLALSGLSSIITWGSICLAHIRFRKACDAQKLTERLPYKSPFGIWGSYIGLLINCGVIVGQFAQVIFAVEWSHVSTPSQMELSWSYFVAIPLFALCYWSYVVYERWSGEMLTMDLTTGTKFLRPGERRRHRVVKGAWWKKVYDVLC</sequence>
<dbReference type="InParanoid" id="A0A2J6SN72"/>
<feature type="transmembrane region" description="Helical" evidence="8">
    <location>
        <begin position="115"/>
        <end position="132"/>
    </location>
</feature>
<dbReference type="InterPro" id="IPR004841">
    <property type="entry name" value="AA-permease/SLC12A_dom"/>
</dbReference>
<keyword evidence="6 8" id="KW-0472">Membrane</keyword>
<evidence type="ECO:0000256" key="4">
    <source>
        <dbReference type="ARBA" id="ARBA00022970"/>
    </source>
</evidence>
<name>A0A2J6SN72_9HELO</name>
<gene>
    <name evidence="10" type="ORF">K444DRAFT_657179</name>
</gene>
<keyword evidence="2" id="KW-0813">Transport</keyword>
<dbReference type="Proteomes" id="UP000235371">
    <property type="component" value="Unassembled WGS sequence"/>
</dbReference>
<dbReference type="EMBL" id="KZ613912">
    <property type="protein sequence ID" value="PMD52215.1"/>
    <property type="molecule type" value="Genomic_DNA"/>
</dbReference>
<evidence type="ECO:0000256" key="1">
    <source>
        <dbReference type="ARBA" id="ARBA00004141"/>
    </source>
</evidence>
<feature type="domain" description="Amino acid permease/ SLC12A" evidence="9">
    <location>
        <begin position="87"/>
        <end position="547"/>
    </location>
</feature>
<dbReference type="FunFam" id="1.20.1740.10:FF:000001">
    <property type="entry name" value="Amino acid permease"/>
    <property type="match status" value="1"/>
</dbReference>
<keyword evidence="4" id="KW-0029">Amino-acid transport</keyword>
<evidence type="ECO:0000313" key="11">
    <source>
        <dbReference type="Proteomes" id="UP000235371"/>
    </source>
</evidence>
<feature type="region of interest" description="Disordered" evidence="7">
    <location>
        <begin position="1"/>
        <end position="37"/>
    </location>
</feature>
<feature type="transmembrane region" description="Helical" evidence="8">
    <location>
        <begin position="437"/>
        <end position="461"/>
    </location>
</feature>
<protein>
    <recommendedName>
        <fullName evidence="9">Amino acid permease/ SLC12A domain-containing protein</fullName>
    </recommendedName>
</protein>
<dbReference type="InterPro" id="IPR004840">
    <property type="entry name" value="Amino_acid_permease_CS"/>
</dbReference>
<dbReference type="GO" id="GO:0015171">
    <property type="term" value="F:amino acid transmembrane transporter activity"/>
    <property type="evidence" value="ECO:0007669"/>
    <property type="project" value="TreeGrafter"/>
</dbReference>
<evidence type="ECO:0000256" key="3">
    <source>
        <dbReference type="ARBA" id="ARBA00022692"/>
    </source>
</evidence>
<proteinExistence type="predicted"/>
<evidence type="ECO:0000256" key="2">
    <source>
        <dbReference type="ARBA" id="ARBA00022448"/>
    </source>
</evidence>
<dbReference type="GO" id="GO:0016020">
    <property type="term" value="C:membrane"/>
    <property type="evidence" value="ECO:0007669"/>
    <property type="project" value="UniProtKB-SubCell"/>
</dbReference>
<evidence type="ECO:0000259" key="9">
    <source>
        <dbReference type="Pfam" id="PF00324"/>
    </source>
</evidence>
<keyword evidence="11" id="KW-1185">Reference proteome</keyword>
<feature type="transmembrane region" description="Helical" evidence="8">
    <location>
        <begin position="414"/>
        <end position="431"/>
    </location>
</feature>
<evidence type="ECO:0000256" key="5">
    <source>
        <dbReference type="ARBA" id="ARBA00022989"/>
    </source>
</evidence>
<dbReference type="PANTHER" id="PTHR43341:SF1">
    <property type="entry name" value="GENERAL AMINO-ACID PERMEASE GAP1"/>
    <property type="match status" value="1"/>
</dbReference>
<evidence type="ECO:0000256" key="7">
    <source>
        <dbReference type="SAM" id="MobiDB-lite"/>
    </source>
</evidence>
<dbReference type="PIRSF" id="PIRSF006060">
    <property type="entry name" value="AA_transporter"/>
    <property type="match status" value="1"/>
</dbReference>
<feature type="transmembrane region" description="Helical" evidence="8">
    <location>
        <begin position="198"/>
        <end position="219"/>
    </location>
</feature>
<feature type="transmembrane region" description="Helical" evidence="8">
    <location>
        <begin position="482"/>
        <end position="503"/>
    </location>
</feature>
<feature type="transmembrane region" description="Helical" evidence="8">
    <location>
        <begin position="311"/>
        <end position="330"/>
    </location>
</feature>
<feature type="transmembrane region" description="Helical" evidence="8">
    <location>
        <begin position="265"/>
        <end position="284"/>
    </location>
</feature>
<feature type="transmembrane region" description="Helical" evidence="8">
    <location>
        <begin position="523"/>
        <end position="543"/>
    </location>
</feature>
<accession>A0A2J6SN72</accession>